<gene>
    <name evidence="2" type="ORF">FKG95_03010</name>
</gene>
<feature type="signal peptide" evidence="1">
    <location>
        <begin position="1"/>
        <end position="19"/>
    </location>
</feature>
<comment type="caution">
    <text evidence="2">The sequence shown here is derived from an EMBL/GenBank/DDBJ whole genome shotgun (WGS) entry which is preliminary data.</text>
</comment>
<organism evidence="2 3">
    <name type="scientific">Denitrobaculum tricleocarpae</name>
    <dbReference type="NCBI Taxonomy" id="2591009"/>
    <lineage>
        <taxon>Bacteria</taxon>
        <taxon>Pseudomonadati</taxon>
        <taxon>Pseudomonadota</taxon>
        <taxon>Alphaproteobacteria</taxon>
        <taxon>Rhodospirillales</taxon>
        <taxon>Rhodospirillaceae</taxon>
        <taxon>Denitrobaculum</taxon>
    </lineage>
</organism>
<evidence type="ECO:0000313" key="2">
    <source>
        <dbReference type="EMBL" id="TQV83575.1"/>
    </source>
</evidence>
<sequence>MSKIGKALQGALMSGAVAAALTAASAVTATASAQTISCGEREAILETLKERYHEGRTAFGITADGRLLEVFSGPSGSWTLLMTRPGGQSCLMSSGEGWRHIIEEKPEDPVA</sequence>
<name>A0A545U268_9PROT</name>
<dbReference type="EMBL" id="VHSH01000001">
    <property type="protein sequence ID" value="TQV83575.1"/>
    <property type="molecule type" value="Genomic_DNA"/>
</dbReference>
<dbReference type="RefSeq" id="WP_142894812.1">
    <property type="nucleotide sequence ID" value="NZ_ML660052.1"/>
</dbReference>
<proteinExistence type="predicted"/>
<dbReference type="OrthoDB" id="9810895at2"/>
<dbReference type="AlphaFoldDB" id="A0A545U268"/>
<dbReference type="Proteomes" id="UP000315252">
    <property type="component" value="Unassembled WGS sequence"/>
</dbReference>
<keyword evidence="3" id="KW-1185">Reference proteome</keyword>
<protein>
    <submittedName>
        <fullName evidence="2">Uncharacterized protein</fullName>
    </submittedName>
</protein>
<keyword evidence="1" id="KW-0732">Signal</keyword>
<evidence type="ECO:0000256" key="1">
    <source>
        <dbReference type="SAM" id="SignalP"/>
    </source>
</evidence>
<accession>A0A545U268</accession>
<evidence type="ECO:0000313" key="3">
    <source>
        <dbReference type="Proteomes" id="UP000315252"/>
    </source>
</evidence>
<reference evidence="2 3" key="1">
    <citation type="submission" date="2019-06" db="EMBL/GenBank/DDBJ databases">
        <title>Whole genome sequence for Rhodospirillaceae sp. R148.</title>
        <authorList>
            <person name="Wang G."/>
        </authorList>
    </citation>
    <scope>NUCLEOTIDE SEQUENCE [LARGE SCALE GENOMIC DNA]</scope>
    <source>
        <strain evidence="2 3">R148</strain>
    </source>
</reference>
<feature type="chain" id="PRO_5021923376" evidence="1">
    <location>
        <begin position="20"/>
        <end position="111"/>
    </location>
</feature>